<proteinExistence type="predicted"/>
<evidence type="ECO:0000313" key="3">
    <source>
        <dbReference type="Proteomes" id="UP000019772"/>
    </source>
</evidence>
<evidence type="ECO:0000313" key="2">
    <source>
        <dbReference type="EMBL" id="AHV96119.1"/>
    </source>
</evidence>
<protein>
    <submittedName>
        <fullName evidence="2">Uncharacterized protein</fullName>
    </submittedName>
</protein>
<feature type="region of interest" description="Disordered" evidence="1">
    <location>
        <begin position="1"/>
        <end position="34"/>
    </location>
</feature>
<gene>
    <name evidence="2" type="ORF">PSAB_05915</name>
</gene>
<name>X4ZWM8_9BACL</name>
<sequence length="70" mass="8396">MDKYENHLDEWREESARERYEREQARKPKYDPRDPRYIAPEGYCPTCEDHTTQIDAQGCCRKCGTEVVNK</sequence>
<dbReference type="KEGG" id="psab:PSAB_05915"/>
<dbReference type="AlphaFoldDB" id="X4ZWM8"/>
<keyword evidence="3" id="KW-1185">Reference proteome</keyword>
<reference evidence="2 3" key="1">
    <citation type="journal article" date="2014" name="PLoS Genet.">
        <title>Comparative Genomic Analysis of N2-Fixing and Non-N2-Fixing Paenibacillus spp.: Organization, Evolution and Expression of the Nitrogen Fixation Genes.</title>
        <authorList>
            <person name="Xie J.B."/>
            <person name="Du Z."/>
            <person name="Bai L."/>
            <person name="Tian C."/>
            <person name="Zhang Y."/>
            <person name="Xie J.Y."/>
            <person name="Wang T."/>
            <person name="Liu X."/>
            <person name="Chen X."/>
            <person name="Cheng Q."/>
            <person name="Chen S."/>
            <person name="Li J."/>
        </authorList>
    </citation>
    <scope>NUCLEOTIDE SEQUENCE [LARGE SCALE GENOMIC DNA]</scope>
    <source>
        <strain evidence="2 3">T27</strain>
    </source>
</reference>
<accession>X4ZWM8</accession>
<dbReference type="STRING" id="1268072.PSAB_05915"/>
<evidence type="ECO:0000256" key="1">
    <source>
        <dbReference type="SAM" id="MobiDB-lite"/>
    </source>
</evidence>
<dbReference type="EMBL" id="CP004078">
    <property type="protein sequence ID" value="AHV96119.1"/>
    <property type="molecule type" value="Genomic_DNA"/>
</dbReference>
<organism evidence="2 3">
    <name type="scientific">Paenibacillus sabinae T27</name>
    <dbReference type="NCBI Taxonomy" id="1268072"/>
    <lineage>
        <taxon>Bacteria</taxon>
        <taxon>Bacillati</taxon>
        <taxon>Bacillota</taxon>
        <taxon>Bacilli</taxon>
        <taxon>Bacillales</taxon>
        <taxon>Paenibacillaceae</taxon>
        <taxon>Paenibacillus</taxon>
    </lineage>
</organism>
<dbReference type="HOGENOM" id="CLU_2754151_0_0_9"/>
<dbReference type="Proteomes" id="UP000019772">
    <property type="component" value="Chromosome"/>
</dbReference>